<proteinExistence type="predicted"/>
<keyword evidence="1" id="KW-0472">Membrane</keyword>
<protein>
    <submittedName>
        <fullName evidence="2">Uncharacterized protein</fullName>
    </submittedName>
</protein>
<dbReference type="OrthoDB" id="5125396at2"/>
<organism evidence="2 3">
    <name type="scientific">Agromyces tardus</name>
    <dbReference type="NCBI Taxonomy" id="2583849"/>
    <lineage>
        <taxon>Bacteria</taxon>
        <taxon>Bacillati</taxon>
        <taxon>Actinomycetota</taxon>
        <taxon>Actinomycetes</taxon>
        <taxon>Micrococcales</taxon>
        <taxon>Microbacteriaceae</taxon>
        <taxon>Agromyces</taxon>
    </lineage>
</organism>
<gene>
    <name evidence="2" type="ORF">EDM22_09625</name>
</gene>
<accession>A0A3M8AEX8</accession>
<feature type="transmembrane region" description="Helical" evidence="1">
    <location>
        <begin position="67"/>
        <end position="86"/>
    </location>
</feature>
<evidence type="ECO:0000256" key="1">
    <source>
        <dbReference type="SAM" id="Phobius"/>
    </source>
</evidence>
<dbReference type="RefSeq" id="WP_122936841.1">
    <property type="nucleotide sequence ID" value="NZ_JBHSNT010000003.1"/>
</dbReference>
<feature type="transmembrane region" description="Helical" evidence="1">
    <location>
        <begin position="118"/>
        <end position="138"/>
    </location>
</feature>
<evidence type="ECO:0000313" key="3">
    <source>
        <dbReference type="Proteomes" id="UP000275048"/>
    </source>
</evidence>
<feature type="transmembrane region" description="Helical" evidence="1">
    <location>
        <begin position="36"/>
        <end position="55"/>
    </location>
</feature>
<keyword evidence="1" id="KW-1133">Transmembrane helix</keyword>
<feature type="transmembrane region" description="Helical" evidence="1">
    <location>
        <begin position="145"/>
        <end position="166"/>
    </location>
</feature>
<dbReference type="EMBL" id="RHHB01000015">
    <property type="protein sequence ID" value="RNB49709.1"/>
    <property type="molecule type" value="Genomic_DNA"/>
</dbReference>
<dbReference type="AlphaFoldDB" id="A0A3M8AEX8"/>
<sequence length="207" mass="20425">MSRGARAARGAAVAVFATFVASLAHTIGGGALPGPVAVLVALAFSTPLAVLLTGARMRLLRTSVAALLAQAALHLLYAMGGSWTAVPVSDGMTGHAAHAASAVHLSAGGPALDHGHAAIMPLAHVVAAALTVAFLAAADRAIAAIAVAFGTVVRGIRLLIAVLAGLPVPTRPGTLAATIVPDVSPNREALLLSSLRHRGPPVATLAA</sequence>
<evidence type="ECO:0000313" key="2">
    <source>
        <dbReference type="EMBL" id="RNB49709.1"/>
    </source>
</evidence>
<dbReference type="Proteomes" id="UP000275048">
    <property type="component" value="Unassembled WGS sequence"/>
</dbReference>
<keyword evidence="1" id="KW-0812">Transmembrane</keyword>
<reference evidence="2 3" key="1">
    <citation type="submission" date="2018-10" db="EMBL/GenBank/DDBJ databases">
        <title>Isolation, diversity and antibacterial activity of antinobacteria from the wheat rhizosphere soil.</title>
        <authorList>
            <person name="Sun T."/>
        </authorList>
    </citation>
    <scope>NUCLEOTIDE SEQUENCE [LARGE SCALE GENOMIC DNA]</scope>
    <source>
        <strain evidence="2 3">SJ-23</strain>
    </source>
</reference>
<keyword evidence="3" id="KW-1185">Reference proteome</keyword>
<name>A0A3M8AEX8_9MICO</name>
<comment type="caution">
    <text evidence="2">The sequence shown here is derived from an EMBL/GenBank/DDBJ whole genome shotgun (WGS) entry which is preliminary data.</text>
</comment>